<reference evidence="1 2" key="1">
    <citation type="journal article" date="2016" name="Genome Announc.">
        <title>Complete Genome Sequences of Aerococcus christensenii CCUG 28831T, Aerococcus sanguinicola CCUG 43001T, Aerococcus urinae CCUG 36881T, Aerococcus urinaeequi CCUG 28094T, Aerococcus urinaehominis CCUG 42038 BT, and Aerococcus viridans CCUG 4311T.</title>
        <authorList>
            <person name="Carkaci D."/>
            <person name="Dargis R."/>
            <person name="Nielsen X.C."/>
            <person name="Skovgaard O."/>
            <person name="Fuursted K."/>
            <person name="Christensen J.J."/>
        </authorList>
    </citation>
    <scope>NUCLEOTIDE SEQUENCE [LARGE SCALE GENOMIC DNA]</scope>
    <source>
        <strain evidence="1 2">CCUG42038B</strain>
    </source>
</reference>
<organism evidence="1 2">
    <name type="scientific">Aerococcus urinaehominis</name>
    <dbReference type="NCBI Taxonomy" id="128944"/>
    <lineage>
        <taxon>Bacteria</taxon>
        <taxon>Bacillati</taxon>
        <taxon>Bacillota</taxon>
        <taxon>Bacilli</taxon>
        <taxon>Lactobacillales</taxon>
        <taxon>Aerococcaceae</taxon>
        <taxon>Aerococcus</taxon>
    </lineage>
</organism>
<name>A0A109RGK2_9LACT</name>
<proteinExistence type="predicted"/>
<dbReference type="Proteomes" id="UP000062260">
    <property type="component" value="Chromosome"/>
</dbReference>
<dbReference type="RefSeq" id="WP_067979061.1">
    <property type="nucleotide sequence ID" value="NZ_CP014163.1"/>
</dbReference>
<keyword evidence="2" id="KW-1185">Reference proteome</keyword>
<evidence type="ECO:0000313" key="1">
    <source>
        <dbReference type="EMBL" id="AMB99400.1"/>
    </source>
</evidence>
<dbReference type="KEGG" id="auh:AWM75_05060"/>
<dbReference type="EMBL" id="CP014163">
    <property type="protein sequence ID" value="AMB99400.1"/>
    <property type="molecule type" value="Genomic_DNA"/>
</dbReference>
<gene>
    <name evidence="1" type="ORF">AWM75_05060</name>
</gene>
<sequence length="62" mass="7152">MPKTTFISNIIFKLIFAIAFVYLAYSIVLDNGWTFFALLALAFASSDIVQAINIFRLYRRLK</sequence>
<accession>A0A109RGK2</accession>
<reference evidence="2" key="2">
    <citation type="submission" date="2016-01" db="EMBL/GenBank/DDBJ databases">
        <title>Six Aerococcus type strain genome sequencing and assembly using PacBio and Illumina Hiseq.</title>
        <authorList>
            <person name="Carkaci D."/>
            <person name="Dargis R."/>
            <person name="Nielsen X.C."/>
            <person name="Skovgaard O."/>
            <person name="Fuursted K."/>
            <person name="Christensen J.J."/>
        </authorList>
    </citation>
    <scope>NUCLEOTIDE SEQUENCE [LARGE SCALE GENOMIC DNA]</scope>
    <source>
        <strain evidence="2">CCUG42038B</strain>
    </source>
</reference>
<protein>
    <submittedName>
        <fullName evidence="1">Uncharacterized protein</fullName>
    </submittedName>
</protein>
<dbReference type="OrthoDB" id="2136078at2"/>
<dbReference type="AlphaFoldDB" id="A0A109RGK2"/>
<evidence type="ECO:0000313" key="2">
    <source>
        <dbReference type="Proteomes" id="UP000062260"/>
    </source>
</evidence>